<proteinExistence type="predicted"/>
<evidence type="ECO:0000313" key="3">
    <source>
        <dbReference type="Proteomes" id="UP000196102"/>
    </source>
</evidence>
<dbReference type="RefSeq" id="WP_303687252.1">
    <property type="nucleotide sequence ID" value="NZ_CAJXYO010000009.1"/>
</dbReference>
<feature type="transmembrane region" description="Helical" evidence="1">
    <location>
        <begin position="69"/>
        <end position="101"/>
    </location>
</feature>
<comment type="caution">
    <text evidence="2">The sequence shown here is derived from an EMBL/GenBank/DDBJ whole genome shotgun (WGS) entry which is preliminary data.</text>
</comment>
<evidence type="ECO:0000256" key="1">
    <source>
        <dbReference type="SAM" id="Phobius"/>
    </source>
</evidence>
<keyword evidence="1" id="KW-0812">Transmembrane</keyword>
<gene>
    <name evidence="2" type="ORF">A9Q93_09815</name>
</gene>
<keyword evidence="1" id="KW-1133">Transmembrane helix</keyword>
<dbReference type="EMBL" id="MAAX01000154">
    <property type="protein sequence ID" value="OUS12889.1"/>
    <property type="molecule type" value="Genomic_DNA"/>
</dbReference>
<accession>A0A1Z8ARC0</accession>
<evidence type="ECO:0000313" key="2">
    <source>
        <dbReference type="EMBL" id="OUS12889.1"/>
    </source>
</evidence>
<reference evidence="3" key="1">
    <citation type="journal article" date="2017" name="Proc. Natl. Acad. Sci. U.S.A.">
        <title>Simulation of Deepwater Horizon oil plume reveals substrate specialization within a complex community of hydrocarbon-degraders.</title>
        <authorList>
            <person name="Hu P."/>
            <person name="Dubinsky E.A."/>
            <person name="Probst A.J."/>
            <person name="Wang J."/>
            <person name="Sieber C.M.K."/>
            <person name="Tom L.M."/>
            <person name="Gardinali P."/>
            <person name="Banfield J.F."/>
            <person name="Atlas R.M."/>
            <person name="Andersen G.L."/>
        </authorList>
    </citation>
    <scope>NUCLEOTIDE SEQUENCE [LARGE SCALE GENOMIC DNA]</scope>
</reference>
<keyword evidence="1" id="KW-0472">Membrane</keyword>
<protein>
    <submittedName>
        <fullName evidence="2">Uncharacterized protein</fullName>
    </submittedName>
</protein>
<name>A0A1Z8ARC0_9FLAO</name>
<sequence length="106" mass="12074">MSQLNDIVSLRKKGLSSSEIRQKLEEDGVEESQIQYYLKKSDELFFNQMTSPKKNETASTNNTSKVLKIITLILCLLLLVSIFFGYVTTGLLGLLVIYILIRYSSF</sequence>
<dbReference type="AlphaFoldDB" id="A0A1Z8ARC0"/>
<dbReference type="Proteomes" id="UP000196102">
    <property type="component" value="Unassembled WGS sequence"/>
</dbReference>
<organism evidence="2 3">
    <name type="scientific">Nonlabens dokdonensis</name>
    <dbReference type="NCBI Taxonomy" id="328515"/>
    <lineage>
        <taxon>Bacteria</taxon>
        <taxon>Pseudomonadati</taxon>
        <taxon>Bacteroidota</taxon>
        <taxon>Flavobacteriia</taxon>
        <taxon>Flavobacteriales</taxon>
        <taxon>Flavobacteriaceae</taxon>
        <taxon>Nonlabens</taxon>
    </lineage>
</organism>